<dbReference type="Proteomes" id="UP001500171">
    <property type="component" value="Unassembled WGS sequence"/>
</dbReference>
<keyword evidence="2" id="KW-1185">Reference proteome</keyword>
<dbReference type="RefSeq" id="WP_345489934.1">
    <property type="nucleotide sequence ID" value="NZ_BAABHY010000001.1"/>
</dbReference>
<dbReference type="SUPFAM" id="SSF49373">
    <property type="entry name" value="Invasin/intimin cell-adhesion fragments"/>
    <property type="match status" value="1"/>
</dbReference>
<evidence type="ECO:0000313" key="1">
    <source>
        <dbReference type="EMBL" id="GAA5109262.1"/>
    </source>
</evidence>
<proteinExistence type="predicted"/>
<reference evidence="2" key="1">
    <citation type="journal article" date="2019" name="Int. J. Syst. Evol. Microbiol.">
        <title>The Global Catalogue of Microorganisms (GCM) 10K type strain sequencing project: providing services to taxonomists for standard genome sequencing and annotation.</title>
        <authorList>
            <consortium name="The Broad Institute Genomics Platform"/>
            <consortium name="The Broad Institute Genome Sequencing Center for Infectious Disease"/>
            <person name="Wu L."/>
            <person name="Ma J."/>
        </authorList>
    </citation>
    <scope>NUCLEOTIDE SEQUENCE [LARGE SCALE GENOMIC DNA]</scope>
    <source>
        <strain evidence="2">JCM 18050</strain>
    </source>
</reference>
<dbReference type="InterPro" id="IPR008964">
    <property type="entry name" value="Invasin/intimin_cell_adhesion"/>
</dbReference>
<evidence type="ECO:0000313" key="2">
    <source>
        <dbReference type="Proteomes" id="UP001500171"/>
    </source>
</evidence>
<comment type="caution">
    <text evidence="1">The sequence shown here is derived from an EMBL/GenBank/DDBJ whole genome shotgun (WGS) entry which is preliminary data.</text>
</comment>
<sequence length="436" mass="46304">MGLVDQGNTINGSAALSATTVNTIIGHGPQYTGTADTLGFSVSDTQYSEATGNISSDTTKTFQAGLTFNDFVVNTSLIFTATTDYTYSDGDSADPDNPVSLDGITYSWVDAAGTAVATSSYSTMIGCDGSYTYPLTLQITATNIKTFSQYGDPRESSSVTLTKSYKISPVGICYAKPYAIETLSSTQWYGFDSSGSYKGINVTNYTTPNVTVGGGYTSDNIPDKGFKANPTVSSNNFPTTGFPGAKFQLVMAGNQNDYNFSVNSGNGVTTADGSGYVRFTSKPSGSVTIRATLNSDSSIYYDYTFNPTGNWVVSQSKTVTSKSYTDASKICTNLGTSLPTRENLTNSPQISVSTMTTYITNSWTRAIGGGITGEWGPLNTTSYPNSDWPSTTDFVYYWTSESSSSVAQFVVSNTWGDVNYSGLSGSGNYRYVACKG</sequence>
<organism evidence="1 2">
    <name type="scientific">Orbus sasakiae</name>
    <dbReference type="NCBI Taxonomy" id="1078475"/>
    <lineage>
        <taxon>Bacteria</taxon>
        <taxon>Pseudomonadati</taxon>
        <taxon>Pseudomonadota</taxon>
        <taxon>Gammaproteobacteria</taxon>
        <taxon>Orbales</taxon>
        <taxon>Orbaceae</taxon>
        <taxon>Orbus</taxon>
    </lineage>
</organism>
<protein>
    <submittedName>
        <fullName evidence="1">Uncharacterized protein</fullName>
    </submittedName>
</protein>
<gene>
    <name evidence="1" type="ORF">GCM10023211_12380</name>
</gene>
<dbReference type="EMBL" id="BAABHY010000001">
    <property type="protein sequence ID" value="GAA5109262.1"/>
    <property type="molecule type" value="Genomic_DNA"/>
</dbReference>
<dbReference type="Gene3D" id="2.60.40.1080">
    <property type="match status" value="1"/>
</dbReference>
<name>A0ABP9N7G1_9GAMM</name>
<accession>A0ABP9N7G1</accession>